<comment type="caution">
    <text evidence="2">The sequence shown here is derived from an EMBL/GenBank/DDBJ whole genome shotgun (WGS) entry which is preliminary data.</text>
</comment>
<feature type="region of interest" description="Disordered" evidence="1">
    <location>
        <begin position="89"/>
        <end position="147"/>
    </location>
</feature>
<proteinExistence type="predicted"/>
<dbReference type="AlphaFoldDB" id="A0A4R0QZP4"/>
<organism evidence="2 3">
    <name type="scientific">Steccherinum ochraceum</name>
    <dbReference type="NCBI Taxonomy" id="92696"/>
    <lineage>
        <taxon>Eukaryota</taxon>
        <taxon>Fungi</taxon>
        <taxon>Dikarya</taxon>
        <taxon>Basidiomycota</taxon>
        <taxon>Agaricomycotina</taxon>
        <taxon>Agaricomycetes</taxon>
        <taxon>Polyporales</taxon>
        <taxon>Steccherinaceae</taxon>
        <taxon>Steccherinum</taxon>
    </lineage>
</organism>
<keyword evidence="3" id="KW-1185">Reference proteome</keyword>
<evidence type="ECO:0000256" key="1">
    <source>
        <dbReference type="SAM" id="MobiDB-lite"/>
    </source>
</evidence>
<feature type="region of interest" description="Disordered" evidence="1">
    <location>
        <begin position="161"/>
        <end position="206"/>
    </location>
</feature>
<evidence type="ECO:0000313" key="3">
    <source>
        <dbReference type="Proteomes" id="UP000292702"/>
    </source>
</evidence>
<feature type="non-terminal residue" evidence="2">
    <location>
        <position position="779"/>
    </location>
</feature>
<feature type="compositionally biased region" description="Acidic residues" evidence="1">
    <location>
        <begin position="185"/>
        <end position="196"/>
    </location>
</feature>
<name>A0A4R0QZP4_9APHY</name>
<dbReference type="Proteomes" id="UP000292702">
    <property type="component" value="Unassembled WGS sequence"/>
</dbReference>
<feature type="compositionally biased region" description="Acidic residues" evidence="1">
    <location>
        <begin position="121"/>
        <end position="132"/>
    </location>
</feature>
<gene>
    <name evidence="2" type="ORF">EIP91_011462</name>
</gene>
<dbReference type="EMBL" id="RWJN01000740">
    <property type="protein sequence ID" value="TCD59790.1"/>
    <property type="molecule type" value="Genomic_DNA"/>
</dbReference>
<feature type="compositionally biased region" description="Basic and acidic residues" evidence="1">
    <location>
        <begin position="375"/>
        <end position="386"/>
    </location>
</feature>
<evidence type="ECO:0000313" key="2">
    <source>
        <dbReference type="EMBL" id="TCD59790.1"/>
    </source>
</evidence>
<feature type="region of interest" description="Disordered" evidence="1">
    <location>
        <begin position="219"/>
        <end position="400"/>
    </location>
</feature>
<feature type="region of interest" description="Disordered" evidence="1">
    <location>
        <begin position="659"/>
        <end position="692"/>
    </location>
</feature>
<feature type="compositionally biased region" description="Polar residues" evidence="1">
    <location>
        <begin position="266"/>
        <end position="277"/>
    </location>
</feature>
<sequence>MWDGFVAETAEVCGARILSDRQLSLGKWNGFSSAKIFRREPLLVMSIYFQWGLATTEISESMTKIKQPTSILKDHQAVRSAGDGVHNAHIRGPSLLGSDTHSSPRRKDKHTAVETIFSDTASDDENDGEEYEIVSRGGHGVQPKTIESSFKPSKTVHFTNKSETKAAEVVKSPQVDIPSSVESHEDSDEDHMEEENAPTVPRRRSHRARIPVDKDEQVRKITSNVPMKSSSVAKKKKVKKLGIPTQDTSVDATQTEDVVGDRRTQGTRNGNNVPTEDSTMHDVADISSDDEEYLVIPRRRMSTGGNVPKKRMRRLDAASTPAVKTEDVFDDDNKEGTFGSQLNDPVSMRGPTGKEGTSHRGRKDRKTVLKGTAGRIRDDSPSIERKVSRKSTPASKKVKHDVDDEYPDIFDFSDEEFQEALDSATKASLADSRSVKPATRADEGTSKDVPAMSPVDENSSDEEPYPSDATTEDRLNLADCQVTPFHECDPKLEGAYRNAPFLLDMGVEFPNPPSTVVVTEALKHMNFDVVREGRRLIYDIRSKEQFDDNLFNPCICNVDQFAAWNAPGGGNTWMVSKITNYSAHTHHQYAPVAFISFGFVKKSVLTTVYTFESKGKTLLSHMLDLLLDPVDVQRLPQTVAYVLRMRHLVQSTQEGCIRFSTQPSPERPAKQTVSPSKTGGLPVKAQPAATHTGKLQDRLRQGWRVWGDAEVPVYDGTAHFAKSQSLSNSSNFDLAEMHNLPKWGHREIPFNAYVAVMHTASCYLSGNNSHYISYNMLGV</sequence>
<reference evidence="2 3" key="1">
    <citation type="submission" date="2018-11" db="EMBL/GenBank/DDBJ databases">
        <title>Genome assembly of Steccherinum ochraceum LE-BIN_3174, the white-rot fungus of the Steccherinaceae family (The Residual Polyporoid clade, Polyporales, Basidiomycota).</title>
        <authorList>
            <person name="Fedorova T.V."/>
            <person name="Glazunova O.A."/>
            <person name="Landesman E.O."/>
            <person name="Moiseenko K.V."/>
            <person name="Psurtseva N.V."/>
            <person name="Savinova O.S."/>
            <person name="Shakhova N.V."/>
            <person name="Tyazhelova T.V."/>
            <person name="Vasina D.V."/>
        </authorList>
    </citation>
    <scope>NUCLEOTIDE SEQUENCE [LARGE SCALE GENOMIC DNA]</scope>
    <source>
        <strain evidence="2 3">LE-BIN_3174</strain>
    </source>
</reference>
<accession>A0A4R0QZP4</accession>
<protein>
    <submittedName>
        <fullName evidence="2">Uncharacterized protein</fullName>
    </submittedName>
</protein>
<feature type="compositionally biased region" description="Polar residues" evidence="1">
    <location>
        <begin position="245"/>
        <end position="256"/>
    </location>
</feature>
<feature type="region of interest" description="Disordered" evidence="1">
    <location>
        <begin position="423"/>
        <end position="473"/>
    </location>
</feature>